<name>A0A366HBC7_9BACT</name>
<comment type="cofactor">
    <cofactor evidence="1">
        <name>pyridoxal 5'-phosphate</name>
        <dbReference type="ChEBI" id="CHEBI:597326"/>
    </cofactor>
</comment>
<dbReference type="Proteomes" id="UP000253426">
    <property type="component" value="Unassembled WGS sequence"/>
</dbReference>
<dbReference type="InterPro" id="IPR050859">
    <property type="entry name" value="Class-I_PLP-dep_aminotransf"/>
</dbReference>
<dbReference type="InterPro" id="IPR015424">
    <property type="entry name" value="PyrdxlP-dep_Trfase"/>
</dbReference>
<evidence type="ECO:0000256" key="2">
    <source>
        <dbReference type="ARBA" id="ARBA00022576"/>
    </source>
</evidence>
<dbReference type="Pfam" id="PF00155">
    <property type="entry name" value="Aminotran_1_2"/>
    <property type="match status" value="1"/>
</dbReference>
<dbReference type="Gene3D" id="3.40.640.10">
    <property type="entry name" value="Type I PLP-dependent aspartate aminotransferase-like (Major domain)"/>
    <property type="match status" value="1"/>
</dbReference>
<evidence type="ECO:0000259" key="5">
    <source>
        <dbReference type="Pfam" id="PF00155"/>
    </source>
</evidence>
<dbReference type="SUPFAM" id="SSF53383">
    <property type="entry name" value="PLP-dependent transferases"/>
    <property type="match status" value="1"/>
</dbReference>
<dbReference type="EMBL" id="QNRR01000009">
    <property type="protein sequence ID" value="RBP39661.1"/>
    <property type="molecule type" value="Genomic_DNA"/>
</dbReference>
<reference evidence="6 7" key="1">
    <citation type="submission" date="2018-06" db="EMBL/GenBank/DDBJ databases">
        <title>Genomic Encyclopedia of Type Strains, Phase IV (KMG-IV): sequencing the most valuable type-strain genomes for metagenomic binning, comparative biology and taxonomic classification.</title>
        <authorList>
            <person name="Goeker M."/>
        </authorList>
    </citation>
    <scope>NUCLEOTIDE SEQUENCE [LARGE SCALE GENOMIC DNA]</scope>
    <source>
        <strain evidence="6 7">DSM 25532</strain>
    </source>
</reference>
<dbReference type="PANTHER" id="PTHR42790">
    <property type="entry name" value="AMINOTRANSFERASE"/>
    <property type="match status" value="1"/>
</dbReference>
<feature type="domain" description="Aminotransferase class I/classII large" evidence="5">
    <location>
        <begin position="67"/>
        <end position="402"/>
    </location>
</feature>
<dbReference type="GO" id="GO:1901605">
    <property type="term" value="P:alpha-amino acid metabolic process"/>
    <property type="evidence" value="ECO:0007669"/>
    <property type="project" value="TreeGrafter"/>
</dbReference>
<dbReference type="InterPro" id="IPR015421">
    <property type="entry name" value="PyrdxlP-dep_Trfase_major"/>
</dbReference>
<dbReference type="PANTHER" id="PTHR42790:SF4">
    <property type="entry name" value="VALINE--PYRUVATE AMINOTRANSFERASE"/>
    <property type="match status" value="1"/>
</dbReference>
<gene>
    <name evidence="6" type="ORF">DES53_10988</name>
</gene>
<keyword evidence="3 6" id="KW-0808">Transferase</keyword>
<proteinExistence type="predicted"/>
<accession>A0A366HBC7</accession>
<dbReference type="InterPro" id="IPR004839">
    <property type="entry name" value="Aminotransferase_I/II_large"/>
</dbReference>
<dbReference type="GO" id="GO:0030170">
    <property type="term" value="F:pyridoxal phosphate binding"/>
    <property type="evidence" value="ECO:0007669"/>
    <property type="project" value="InterPro"/>
</dbReference>
<evidence type="ECO:0000313" key="7">
    <source>
        <dbReference type="Proteomes" id="UP000253426"/>
    </source>
</evidence>
<keyword evidence="6" id="KW-0670">Pyruvate</keyword>
<sequence length="420" mass="46629">MPMTFSRIGQLLSGPSGIQELMDDLGAAMTSHPDMRMLGGGQPAAIPEVQALWRKRMHALVEDGPALDRMLLNYDPPSGNPHFREAFAAFLKRECGWDVTRENICVLPSSQAAFFLLFNLLAGDSPSGKKRILCPLVPEYIGYANQGLSEEHFAACLPQIEEHGPHEIKYRVDFEALRKAITPDIAAMAVSCPTNPTGNVLTQGEFDGLRDLARKHGIPLIVDNAYGHPFPDVLYTGFHPHWEEGMIFSISMSKVGLPGVRNAMIVASKEIVKALSNMNAILALANPNLGQTLLTPLLADDTLPRLSREVIRPFYKARSDFAAEVLTNSLGDRTRWALHAREGAFFLWLWLKDLRITSAELYQRLKERSVLVIPGHYFSFGLEQPWAHAAQCLRITFSQPHDIVQEGLEILAEEAVKASQ</sequence>
<protein>
    <submittedName>
        <fullName evidence="6">Valine-pyruvate aminotransferase</fullName>
    </submittedName>
</protein>
<dbReference type="OrthoDB" id="9813612at2"/>
<dbReference type="CDD" id="cd00609">
    <property type="entry name" value="AAT_like"/>
    <property type="match status" value="1"/>
</dbReference>
<dbReference type="NCBIfam" id="NF006964">
    <property type="entry name" value="PRK09440.1-2"/>
    <property type="match status" value="1"/>
</dbReference>
<keyword evidence="4" id="KW-0663">Pyridoxal phosphate</keyword>
<keyword evidence="7" id="KW-1185">Reference proteome</keyword>
<dbReference type="GO" id="GO:0009042">
    <property type="term" value="F:valine-pyruvate transaminase activity"/>
    <property type="evidence" value="ECO:0007669"/>
    <property type="project" value="TreeGrafter"/>
</dbReference>
<dbReference type="GO" id="GO:0005829">
    <property type="term" value="C:cytosol"/>
    <property type="evidence" value="ECO:0007669"/>
    <property type="project" value="TreeGrafter"/>
</dbReference>
<comment type="caution">
    <text evidence="6">The sequence shown here is derived from an EMBL/GenBank/DDBJ whole genome shotgun (WGS) entry which is preliminary data.</text>
</comment>
<evidence type="ECO:0000256" key="3">
    <source>
        <dbReference type="ARBA" id="ARBA00022679"/>
    </source>
</evidence>
<evidence type="ECO:0000256" key="1">
    <source>
        <dbReference type="ARBA" id="ARBA00001933"/>
    </source>
</evidence>
<evidence type="ECO:0000256" key="4">
    <source>
        <dbReference type="ARBA" id="ARBA00022898"/>
    </source>
</evidence>
<evidence type="ECO:0000313" key="6">
    <source>
        <dbReference type="EMBL" id="RBP39661.1"/>
    </source>
</evidence>
<dbReference type="AlphaFoldDB" id="A0A366HBC7"/>
<organism evidence="6 7">
    <name type="scientific">Roseimicrobium gellanilyticum</name>
    <dbReference type="NCBI Taxonomy" id="748857"/>
    <lineage>
        <taxon>Bacteria</taxon>
        <taxon>Pseudomonadati</taxon>
        <taxon>Verrucomicrobiota</taxon>
        <taxon>Verrucomicrobiia</taxon>
        <taxon>Verrucomicrobiales</taxon>
        <taxon>Verrucomicrobiaceae</taxon>
        <taxon>Roseimicrobium</taxon>
    </lineage>
</organism>
<keyword evidence="2 6" id="KW-0032">Aminotransferase</keyword>